<dbReference type="AlphaFoldDB" id="A0A8K0JTA2"/>
<reference evidence="2" key="1">
    <citation type="submission" date="2020-04" db="EMBL/GenBank/DDBJ databases">
        <title>Analysis of mating type loci in Filobasidium floriforme.</title>
        <authorList>
            <person name="Nowrousian M."/>
        </authorList>
    </citation>
    <scope>NUCLEOTIDE SEQUENCE</scope>
    <source>
        <strain evidence="2">CBS 6242</strain>
    </source>
</reference>
<evidence type="ECO:0000313" key="3">
    <source>
        <dbReference type="Proteomes" id="UP000812966"/>
    </source>
</evidence>
<feature type="region of interest" description="Disordered" evidence="1">
    <location>
        <begin position="17"/>
        <end position="61"/>
    </location>
</feature>
<dbReference type="EMBL" id="JABELV010000003">
    <property type="protein sequence ID" value="KAG7575429.1"/>
    <property type="molecule type" value="Genomic_DNA"/>
</dbReference>
<gene>
    <name evidence="2" type="ORF">FFLO_00248</name>
</gene>
<keyword evidence="3" id="KW-1185">Reference proteome</keyword>
<feature type="region of interest" description="Disordered" evidence="1">
    <location>
        <begin position="238"/>
        <end position="287"/>
    </location>
</feature>
<sequence length="571" mass="62716">MRTVLLPSTPFPPFRSSASNFKAGGLPPSRSWDSRRPSLPATLSTWGGSTPNLSAGSISNPSSQRSLIDEARIQTIVFDILALPTVPNTRELLIEWIRRTRRRRLVDATGWWVAMDEEQSGVDVVDAALNLIESGCMDKHHFHLVSVFEQVRQAFLLPERSDRVVRRIKAIRQAALRSQEENDRWRRKKATPVKAVPDEQPVVVHEPVKSTGFVIMRPMAIRSGTALQLVTDMPPPLPLGAALPPLTESLPVQSSEDGSETSPSPPVTREASDPEQPGNNESEPSTAVQDTFVVRDLASEFKSEAALPSPLEMPQQTTRHRKGMSKMSVFSSETALEMASIFATRDSASRTSHRSLTSPEPETEPIPKLSTLAEESPRLTSETDPIDGLKTHSPARSRLQSVPLSDEVLSDGETVARESFDVDVDEGEISPFPKATSPPRPIPDRSTSLQQNMPSTSTQPNSPITPALGSILKRTPAATPDPSRFVLTMPSTLSQVLNLFEPGTSNLAAGLSPGMLEIELLRIIESERQKVSLQGQAWSRQDTVRVGWLLEEIRSTVSRGDPERSIFLAHY</sequence>
<feature type="compositionally biased region" description="Polar residues" evidence="1">
    <location>
        <begin position="445"/>
        <end position="464"/>
    </location>
</feature>
<name>A0A8K0JTA2_9TREE</name>
<feature type="region of interest" description="Disordered" evidence="1">
    <location>
        <begin position="343"/>
        <end position="464"/>
    </location>
</feature>
<feature type="region of interest" description="Disordered" evidence="1">
    <location>
        <begin position="304"/>
        <end position="328"/>
    </location>
</feature>
<accession>A0A8K0JTA2</accession>
<feature type="compositionally biased region" description="Polar residues" evidence="1">
    <location>
        <begin position="250"/>
        <end position="262"/>
    </location>
</feature>
<feature type="compositionally biased region" description="Polar residues" evidence="1">
    <location>
        <begin position="41"/>
        <end position="61"/>
    </location>
</feature>
<dbReference type="Proteomes" id="UP000812966">
    <property type="component" value="Unassembled WGS sequence"/>
</dbReference>
<comment type="caution">
    <text evidence="2">The sequence shown here is derived from an EMBL/GenBank/DDBJ whole genome shotgun (WGS) entry which is preliminary data.</text>
</comment>
<protein>
    <submittedName>
        <fullName evidence="2">Uncharacterized protein</fullName>
    </submittedName>
</protein>
<evidence type="ECO:0000313" key="2">
    <source>
        <dbReference type="EMBL" id="KAG7575429.1"/>
    </source>
</evidence>
<organism evidence="2 3">
    <name type="scientific">Filobasidium floriforme</name>
    <dbReference type="NCBI Taxonomy" id="5210"/>
    <lineage>
        <taxon>Eukaryota</taxon>
        <taxon>Fungi</taxon>
        <taxon>Dikarya</taxon>
        <taxon>Basidiomycota</taxon>
        <taxon>Agaricomycotina</taxon>
        <taxon>Tremellomycetes</taxon>
        <taxon>Filobasidiales</taxon>
        <taxon>Filobasidiaceae</taxon>
        <taxon>Filobasidium</taxon>
    </lineage>
</organism>
<proteinExistence type="predicted"/>
<feature type="compositionally biased region" description="Polar residues" evidence="1">
    <location>
        <begin position="277"/>
        <end position="287"/>
    </location>
</feature>
<evidence type="ECO:0000256" key="1">
    <source>
        <dbReference type="SAM" id="MobiDB-lite"/>
    </source>
</evidence>